<dbReference type="Gene3D" id="3.40.50.1010">
    <property type="entry name" value="5'-nuclease"/>
    <property type="match status" value="1"/>
</dbReference>
<reference evidence="2 3" key="1">
    <citation type="journal article" date="2016" name="Nat. Commun.">
        <title>Thousands of microbial genomes shed light on interconnected biogeochemical processes in an aquifer system.</title>
        <authorList>
            <person name="Anantharaman K."/>
            <person name="Brown C.T."/>
            <person name="Hug L.A."/>
            <person name="Sharon I."/>
            <person name="Castelle C.J."/>
            <person name="Probst A.J."/>
            <person name="Thomas B.C."/>
            <person name="Singh A."/>
            <person name="Wilkins M.J."/>
            <person name="Karaoz U."/>
            <person name="Brodie E.L."/>
            <person name="Williams K.H."/>
            <person name="Hubbard S.S."/>
            <person name="Banfield J.F."/>
        </authorList>
    </citation>
    <scope>NUCLEOTIDE SEQUENCE [LARGE SCALE GENOMIC DNA]</scope>
</reference>
<evidence type="ECO:0000259" key="1">
    <source>
        <dbReference type="Pfam" id="PF01936"/>
    </source>
</evidence>
<comment type="caution">
    <text evidence="2">The sequence shown here is derived from an EMBL/GenBank/DDBJ whole genome shotgun (WGS) entry which is preliminary data.</text>
</comment>
<dbReference type="Proteomes" id="UP000177629">
    <property type="component" value="Unassembled WGS sequence"/>
</dbReference>
<evidence type="ECO:0000313" key="3">
    <source>
        <dbReference type="Proteomes" id="UP000177629"/>
    </source>
</evidence>
<feature type="domain" description="NYN" evidence="1">
    <location>
        <begin position="3"/>
        <end position="165"/>
    </location>
</feature>
<evidence type="ECO:0000313" key="2">
    <source>
        <dbReference type="EMBL" id="OHA47861.1"/>
    </source>
</evidence>
<dbReference type="STRING" id="1802362.A2806_02360"/>
<sequence length="204" mass="23130">MQTVLFIDGRNFLGKLKQVFKAAHRPMPSWATFDFRGLVDHVLKGVAVDERRIYFARLVFHPQTADKSRALIEERRHLKRHLESTGFTYIVSGHVRANVVKDAYGHEALAFKEKGVDTKIVTDLVVAACDRKVKTAIIASSDSDLQPAVKELKLRRIEQIYLGFEIEPNKGLTYTTDRTILIRNAEVLQFMGTSTLPFESKEAA</sequence>
<dbReference type="EMBL" id="MHSS01000013">
    <property type="protein sequence ID" value="OHA47861.1"/>
    <property type="molecule type" value="Genomic_DNA"/>
</dbReference>
<name>A0A1G2PJN9_9BACT</name>
<accession>A0A1G2PJN9</accession>
<dbReference type="Pfam" id="PF01936">
    <property type="entry name" value="NYN"/>
    <property type="match status" value="1"/>
</dbReference>
<organism evidence="2 3">
    <name type="scientific">Candidatus Terrybacteria bacterium RIFCSPHIGHO2_01_FULL_48_17</name>
    <dbReference type="NCBI Taxonomy" id="1802362"/>
    <lineage>
        <taxon>Bacteria</taxon>
        <taxon>Candidatus Terryibacteriota</taxon>
    </lineage>
</organism>
<gene>
    <name evidence="2" type="ORF">A2806_02360</name>
</gene>
<proteinExistence type="predicted"/>
<protein>
    <recommendedName>
        <fullName evidence="1">NYN domain-containing protein</fullName>
    </recommendedName>
</protein>
<dbReference type="GO" id="GO:0004540">
    <property type="term" value="F:RNA nuclease activity"/>
    <property type="evidence" value="ECO:0007669"/>
    <property type="project" value="InterPro"/>
</dbReference>
<dbReference type="AlphaFoldDB" id="A0A1G2PJN9"/>
<dbReference type="InterPro" id="IPR021139">
    <property type="entry name" value="NYN"/>
</dbReference>